<feature type="non-terminal residue" evidence="1">
    <location>
        <position position="132"/>
    </location>
</feature>
<dbReference type="EMBL" id="DRLD01000015">
    <property type="protein sequence ID" value="HED09133.1"/>
    <property type="molecule type" value="Genomic_DNA"/>
</dbReference>
<dbReference type="Proteomes" id="UP000886005">
    <property type="component" value="Unassembled WGS sequence"/>
</dbReference>
<protein>
    <submittedName>
        <fullName evidence="1">Uncharacterized protein</fullName>
    </submittedName>
</protein>
<name>A0A7V1PT15_CALAY</name>
<proteinExistence type="predicted"/>
<accession>A0A7V1PT15</accession>
<organism evidence="1">
    <name type="scientific">Caldithrix abyssi</name>
    <dbReference type="NCBI Taxonomy" id="187145"/>
    <lineage>
        <taxon>Bacteria</taxon>
        <taxon>Pseudomonadati</taxon>
        <taxon>Calditrichota</taxon>
        <taxon>Calditrichia</taxon>
        <taxon>Calditrichales</taxon>
        <taxon>Calditrichaceae</taxon>
        <taxon>Caldithrix</taxon>
    </lineage>
</organism>
<evidence type="ECO:0000313" key="1">
    <source>
        <dbReference type="EMBL" id="HED09133.1"/>
    </source>
</evidence>
<comment type="caution">
    <text evidence="1">The sequence shown here is derived from an EMBL/GenBank/DDBJ whole genome shotgun (WGS) entry which is preliminary data.</text>
</comment>
<dbReference type="AlphaFoldDB" id="A0A7V1PT15"/>
<gene>
    <name evidence="1" type="ORF">ENJ10_00455</name>
</gene>
<reference evidence="1" key="1">
    <citation type="journal article" date="2020" name="mSystems">
        <title>Genome- and Community-Level Interaction Insights into Carbon Utilization and Element Cycling Functions of Hydrothermarchaeota in Hydrothermal Sediment.</title>
        <authorList>
            <person name="Zhou Z."/>
            <person name="Liu Y."/>
            <person name="Xu W."/>
            <person name="Pan J."/>
            <person name="Luo Z.H."/>
            <person name="Li M."/>
        </authorList>
    </citation>
    <scope>NUCLEOTIDE SEQUENCE [LARGE SCALE GENOMIC DNA]</scope>
    <source>
        <strain evidence="1">HyVt-456</strain>
    </source>
</reference>
<sequence>MPGVEARRRYPFLDTLLGRARRLDAPLQTDTTRALLDLWGLPQAPNAEPPSGALAALGLELPAELRTWAHADPVYLKPDQDSLLLFDQSHFELDEAECAAFRDAFNQHFADRDIRLHIAWRRHWFLSLPAPM</sequence>